<protein>
    <submittedName>
        <fullName evidence="2">Uncharacterized protein</fullName>
    </submittedName>
</protein>
<gene>
    <name evidence="2" type="ORF">BOX37_01470</name>
</gene>
<dbReference type="Proteomes" id="UP000183810">
    <property type="component" value="Chromosome"/>
</dbReference>
<feature type="compositionally biased region" description="Low complexity" evidence="1">
    <location>
        <begin position="1"/>
        <end position="11"/>
    </location>
</feature>
<dbReference type="AlphaFoldDB" id="A0A1J0VLE7"/>
<dbReference type="KEGG" id="nsl:BOX37_01470"/>
<keyword evidence="3" id="KW-1185">Reference proteome</keyword>
<organism evidence="2 3">
    <name type="scientific">Nocardia mangyaensis</name>
    <dbReference type="NCBI Taxonomy" id="2213200"/>
    <lineage>
        <taxon>Bacteria</taxon>
        <taxon>Bacillati</taxon>
        <taxon>Actinomycetota</taxon>
        <taxon>Actinomycetes</taxon>
        <taxon>Mycobacteriales</taxon>
        <taxon>Nocardiaceae</taxon>
        <taxon>Nocardia</taxon>
    </lineage>
</organism>
<dbReference type="RefSeq" id="WP_071925878.1">
    <property type="nucleotide sequence ID" value="NZ_CP018082.1"/>
</dbReference>
<evidence type="ECO:0000256" key="1">
    <source>
        <dbReference type="SAM" id="MobiDB-lite"/>
    </source>
</evidence>
<evidence type="ECO:0000313" key="2">
    <source>
        <dbReference type="EMBL" id="APE32857.1"/>
    </source>
</evidence>
<name>A0A1J0VLE7_9NOCA</name>
<sequence length="163" mass="17544">MSSVDPSSQSSTTGNGYSRWFGTGLGGDAITTEHERNTMTNRQLQEQFGRGTAAYAERSGARSEVRPAAPEVEYFKVNGLYMATDGIDIEPAQRAELDDIAQNGTVQDNGRVRFGYHADLAEADLVTMPTEQPARSALAAYVGSGNALADAVTRQAERDGHDR</sequence>
<proteinExistence type="predicted"/>
<dbReference type="EMBL" id="CP018082">
    <property type="protein sequence ID" value="APE32857.1"/>
    <property type="molecule type" value="Genomic_DNA"/>
</dbReference>
<reference evidence="2" key="1">
    <citation type="submission" date="2016-11" db="EMBL/GenBank/DDBJ databases">
        <authorList>
            <person name="Jaros S."/>
            <person name="Januszkiewicz K."/>
            <person name="Wedrychowicz H."/>
        </authorList>
    </citation>
    <scope>NUCLEOTIDE SEQUENCE [LARGE SCALE GENOMIC DNA]</scope>
    <source>
        <strain evidence="2">Y48</strain>
    </source>
</reference>
<feature type="region of interest" description="Disordered" evidence="1">
    <location>
        <begin position="1"/>
        <end position="37"/>
    </location>
</feature>
<evidence type="ECO:0000313" key="3">
    <source>
        <dbReference type="Proteomes" id="UP000183810"/>
    </source>
</evidence>
<accession>A0A1J0VLE7</accession>